<accession>A0A936ZN61</accession>
<dbReference type="AlphaFoldDB" id="A0A936ZN61"/>
<keyword evidence="2" id="KW-1185">Reference proteome</keyword>
<sequence length="137" mass="16190">MKNYFTGLLLLVFISAFGQTQEEKLQERQKNKVEIFESNEKDNLQVFVAGEVDKMKLTEDLRDDYYGILLYYTNKMGRIGDKNKGYTEAEMKTKFDAMVIQLNDEVKEFLTDEQYKIHRESFGKIVTSVYNRKGWVK</sequence>
<gene>
    <name evidence="1" type="ORF">JJQ60_02300</name>
</gene>
<proteinExistence type="predicted"/>
<evidence type="ECO:0000313" key="1">
    <source>
        <dbReference type="EMBL" id="MBL0682337.1"/>
    </source>
</evidence>
<organism evidence="1 2">
    <name type="scientific">Aquimarina mytili</name>
    <dbReference type="NCBI Taxonomy" id="874423"/>
    <lineage>
        <taxon>Bacteria</taxon>
        <taxon>Pseudomonadati</taxon>
        <taxon>Bacteroidota</taxon>
        <taxon>Flavobacteriia</taxon>
        <taxon>Flavobacteriales</taxon>
        <taxon>Flavobacteriaceae</taxon>
        <taxon>Aquimarina</taxon>
    </lineage>
</organism>
<evidence type="ECO:0000313" key="2">
    <source>
        <dbReference type="Proteomes" id="UP000651057"/>
    </source>
</evidence>
<name>A0A936ZN61_9FLAO</name>
<dbReference type="Proteomes" id="UP000651057">
    <property type="component" value="Unassembled WGS sequence"/>
</dbReference>
<reference evidence="1" key="1">
    <citation type="submission" date="2021-01" db="EMBL/GenBank/DDBJ databases">
        <authorList>
            <person name="Zhong Y.L."/>
        </authorList>
    </citation>
    <scope>NUCLEOTIDE SEQUENCE</scope>
    <source>
        <strain evidence="1">KCTC 23302</strain>
    </source>
</reference>
<protein>
    <submittedName>
        <fullName evidence="1">Uncharacterized protein</fullName>
    </submittedName>
</protein>
<comment type="caution">
    <text evidence="1">The sequence shown here is derived from an EMBL/GenBank/DDBJ whole genome shotgun (WGS) entry which is preliminary data.</text>
</comment>
<dbReference type="RefSeq" id="WP_201916320.1">
    <property type="nucleotide sequence ID" value="NZ_BAABAX010000001.1"/>
</dbReference>
<dbReference type="EMBL" id="JAERQJ010000001">
    <property type="protein sequence ID" value="MBL0682337.1"/>
    <property type="molecule type" value="Genomic_DNA"/>
</dbReference>